<feature type="domain" description="PAS" evidence="8">
    <location>
        <begin position="41"/>
        <end position="96"/>
    </location>
</feature>
<dbReference type="SMART" id="SM00387">
    <property type="entry name" value="HATPase_c"/>
    <property type="match status" value="1"/>
</dbReference>
<dbReference type="RefSeq" id="WP_140962660.1">
    <property type="nucleotide sequence ID" value="NZ_VEVQ02000007.1"/>
</dbReference>
<name>A0ABX0IS24_9FLAO</name>
<evidence type="ECO:0000256" key="5">
    <source>
        <dbReference type="ARBA" id="ARBA00022777"/>
    </source>
</evidence>
<feature type="region of interest" description="Disordered" evidence="6">
    <location>
        <begin position="1"/>
        <end position="21"/>
    </location>
</feature>
<dbReference type="InterPro" id="IPR003661">
    <property type="entry name" value="HisK_dim/P_dom"/>
</dbReference>
<dbReference type="Pfam" id="PF02518">
    <property type="entry name" value="HATPase_c"/>
    <property type="match status" value="1"/>
</dbReference>
<gene>
    <name evidence="10" type="ORF">FIA58_011620</name>
</gene>
<protein>
    <recommendedName>
        <fullName evidence="2">histidine kinase</fullName>
        <ecNumber evidence="2">2.7.13.3</ecNumber>
    </recommendedName>
</protein>
<dbReference type="InterPro" id="IPR003594">
    <property type="entry name" value="HATPase_dom"/>
</dbReference>
<keyword evidence="3" id="KW-0597">Phosphoprotein</keyword>
<dbReference type="Gene3D" id="3.30.565.10">
    <property type="entry name" value="Histidine kinase-like ATPase, C-terminal domain"/>
    <property type="match status" value="1"/>
</dbReference>
<keyword evidence="11" id="KW-1185">Reference proteome</keyword>
<proteinExistence type="predicted"/>
<evidence type="ECO:0000256" key="4">
    <source>
        <dbReference type="ARBA" id="ARBA00022679"/>
    </source>
</evidence>
<dbReference type="InterPro" id="IPR052162">
    <property type="entry name" value="Sensor_kinase/Photoreceptor"/>
</dbReference>
<dbReference type="PROSITE" id="PS50112">
    <property type="entry name" value="PAS"/>
    <property type="match status" value="1"/>
</dbReference>
<dbReference type="PROSITE" id="PS50109">
    <property type="entry name" value="HIS_KIN"/>
    <property type="match status" value="1"/>
</dbReference>
<dbReference type="CDD" id="cd00130">
    <property type="entry name" value="PAS"/>
    <property type="match status" value="1"/>
</dbReference>
<feature type="domain" description="PAC" evidence="9">
    <location>
        <begin position="98"/>
        <end position="148"/>
    </location>
</feature>
<dbReference type="Pfam" id="PF13426">
    <property type="entry name" value="PAS_9"/>
    <property type="match status" value="1"/>
</dbReference>
<keyword evidence="5" id="KW-0418">Kinase</keyword>
<dbReference type="CDD" id="cd00082">
    <property type="entry name" value="HisKA"/>
    <property type="match status" value="1"/>
</dbReference>
<evidence type="ECO:0000256" key="3">
    <source>
        <dbReference type="ARBA" id="ARBA00022553"/>
    </source>
</evidence>
<dbReference type="EMBL" id="VEVQ02000007">
    <property type="protein sequence ID" value="NHN26328.1"/>
    <property type="molecule type" value="Genomic_DNA"/>
</dbReference>
<keyword evidence="4" id="KW-0808">Transferase</keyword>
<dbReference type="PRINTS" id="PR00344">
    <property type="entry name" value="BCTRLSENSOR"/>
</dbReference>
<evidence type="ECO:0000259" key="9">
    <source>
        <dbReference type="PROSITE" id="PS50113"/>
    </source>
</evidence>
<dbReference type="PROSITE" id="PS50113">
    <property type="entry name" value="PAC"/>
    <property type="match status" value="1"/>
</dbReference>
<dbReference type="SMART" id="SM00388">
    <property type="entry name" value="HisKA"/>
    <property type="match status" value="1"/>
</dbReference>
<evidence type="ECO:0000259" key="7">
    <source>
        <dbReference type="PROSITE" id="PS50109"/>
    </source>
</evidence>
<dbReference type="PANTHER" id="PTHR43304:SF1">
    <property type="entry name" value="PAC DOMAIN-CONTAINING PROTEIN"/>
    <property type="match status" value="1"/>
</dbReference>
<dbReference type="InterPro" id="IPR036890">
    <property type="entry name" value="HATPase_C_sf"/>
</dbReference>
<reference evidence="10" key="1">
    <citation type="submission" date="2019-05" db="EMBL/GenBank/DDBJ databases">
        <authorList>
            <person name="Lianzixin W."/>
        </authorList>
    </citation>
    <scope>NUCLEOTIDE SEQUENCE</scope>
    <source>
        <strain evidence="10">EC11</strain>
    </source>
</reference>
<evidence type="ECO:0000256" key="2">
    <source>
        <dbReference type="ARBA" id="ARBA00012438"/>
    </source>
</evidence>
<reference evidence="10" key="2">
    <citation type="submission" date="2020-02" db="EMBL/GenBank/DDBJ databases">
        <title>Flavobacterium profundi sp. nov., isolated from a deep-sea seamount.</title>
        <authorList>
            <person name="Zhang D.-C."/>
        </authorList>
    </citation>
    <scope>NUCLEOTIDE SEQUENCE</scope>
    <source>
        <strain evidence="10">EC11</strain>
    </source>
</reference>
<dbReference type="PANTHER" id="PTHR43304">
    <property type="entry name" value="PHYTOCHROME-LIKE PROTEIN CPH1"/>
    <property type="match status" value="1"/>
</dbReference>
<evidence type="ECO:0000313" key="10">
    <source>
        <dbReference type="EMBL" id="NHN26328.1"/>
    </source>
</evidence>
<dbReference type="InterPro" id="IPR000014">
    <property type="entry name" value="PAS"/>
</dbReference>
<dbReference type="Proteomes" id="UP000817854">
    <property type="component" value="Unassembled WGS sequence"/>
</dbReference>
<organism evidence="10 11">
    <name type="scientific">Flavobacterium jejuense</name>
    <dbReference type="NCBI Taxonomy" id="1544455"/>
    <lineage>
        <taxon>Bacteria</taxon>
        <taxon>Pseudomonadati</taxon>
        <taxon>Bacteroidota</taxon>
        <taxon>Flavobacteriia</taxon>
        <taxon>Flavobacteriales</taxon>
        <taxon>Flavobacteriaceae</taxon>
        <taxon>Flavobacterium</taxon>
    </lineage>
</organism>
<dbReference type="SUPFAM" id="SSF47384">
    <property type="entry name" value="Homodimeric domain of signal transducing histidine kinase"/>
    <property type="match status" value="1"/>
</dbReference>
<comment type="catalytic activity">
    <reaction evidence="1">
        <text>ATP + protein L-histidine = ADP + protein N-phospho-L-histidine.</text>
        <dbReference type="EC" id="2.7.13.3"/>
    </reaction>
</comment>
<evidence type="ECO:0000313" key="11">
    <source>
        <dbReference type="Proteomes" id="UP000817854"/>
    </source>
</evidence>
<dbReference type="Pfam" id="PF00512">
    <property type="entry name" value="HisKA"/>
    <property type="match status" value="1"/>
</dbReference>
<dbReference type="SUPFAM" id="SSF55785">
    <property type="entry name" value="PYP-like sensor domain (PAS domain)"/>
    <property type="match status" value="1"/>
</dbReference>
<evidence type="ECO:0000259" key="8">
    <source>
        <dbReference type="PROSITE" id="PS50112"/>
    </source>
</evidence>
<dbReference type="EC" id="2.7.13.3" evidence="2"/>
<sequence length="378" mass="43495">MKEVSKKNTSNKRSELPTDFQQINGDGDIYEQMFKYSVISIIIHDMEMNIINVNDSAVDQFGYSYEELLAKSIFELHTPEELDHSVEVLNEMRQKEKLSVETSFKRKDGSVFAAEATPCKFIIGDKPVIHVFIKDITARKKAERELEAYIKEISNKNKELEQFTYITSHDLQEPLNSIIGWSSLLRKNEFEKLGEIGTQSIEIIEKSAVRMKNFITSLLEYSKLGREKEKSEVQVSELLNNLELDLSDLIQKEKVTLHFLGKDIKFKAYESSLIQLFQNIIVNAIKYKKENVPPVIEIKAEELPEMYQFSISDNGIGIAEEHYGKIFEIFQRLHTRDKIEGTGIGLSHCKKIVNMHGGTIWVESEVSKGTTFYFTLSK</sequence>
<dbReference type="InterPro" id="IPR000700">
    <property type="entry name" value="PAS-assoc_C"/>
</dbReference>
<dbReference type="Gene3D" id="1.10.287.130">
    <property type="match status" value="1"/>
</dbReference>
<dbReference type="InterPro" id="IPR036097">
    <property type="entry name" value="HisK_dim/P_sf"/>
</dbReference>
<dbReference type="SMART" id="SM00091">
    <property type="entry name" value="PAS"/>
    <property type="match status" value="1"/>
</dbReference>
<dbReference type="SUPFAM" id="SSF55874">
    <property type="entry name" value="ATPase domain of HSP90 chaperone/DNA topoisomerase II/histidine kinase"/>
    <property type="match status" value="1"/>
</dbReference>
<dbReference type="InterPro" id="IPR005467">
    <property type="entry name" value="His_kinase_dom"/>
</dbReference>
<dbReference type="InterPro" id="IPR004358">
    <property type="entry name" value="Sig_transdc_His_kin-like_C"/>
</dbReference>
<feature type="domain" description="Histidine kinase" evidence="7">
    <location>
        <begin position="166"/>
        <end position="378"/>
    </location>
</feature>
<evidence type="ECO:0000256" key="1">
    <source>
        <dbReference type="ARBA" id="ARBA00000085"/>
    </source>
</evidence>
<feature type="compositionally biased region" description="Basic and acidic residues" evidence="6">
    <location>
        <begin position="1"/>
        <end position="16"/>
    </location>
</feature>
<evidence type="ECO:0000256" key="6">
    <source>
        <dbReference type="SAM" id="MobiDB-lite"/>
    </source>
</evidence>
<dbReference type="NCBIfam" id="TIGR00229">
    <property type="entry name" value="sensory_box"/>
    <property type="match status" value="1"/>
</dbReference>
<dbReference type="Gene3D" id="3.30.450.20">
    <property type="entry name" value="PAS domain"/>
    <property type="match status" value="1"/>
</dbReference>
<comment type="caution">
    <text evidence="10">The sequence shown here is derived from an EMBL/GenBank/DDBJ whole genome shotgun (WGS) entry which is preliminary data.</text>
</comment>
<dbReference type="InterPro" id="IPR035965">
    <property type="entry name" value="PAS-like_dom_sf"/>
</dbReference>
<accession>A0ABX0IS24</accession>